<organism evidence="2">
    <name type="scientific">uncultured Acetobacteraceae bacterium</name>
    <dbReference type="NCBI Taxonomy" id="169975"/>
    <lineage>
        <taxon>Bacteria</taxon>
        <taxon>Pseudomonadati</taxon>
        <taxon>Pseudomonadota</taxon>
        <taxon>Alphaproteobacteria</taxon>
        <taxon>Acetobacterales</taxon>
        <taxon>Acetobacteraceae</taxon>
        <taxon>environmental samples</taxon>
    </lineage>
</organism>
<accession>A0A6J4J9U1</accession>
<proteinExistence type="predicted"/>
<feature type="compositionally biased region" description="Basic and acidic residues" evidence="1">
    <location>
        <begin position="276"/>
        <end position="293"/>
    </location>
</feature>
<feature type="compositionally biased region" description="Low complexity" evidence="1">
    <location>
        <begin position="1"/>
        <end position="17"/>
    </location>
</feature>
<dbReference type="GO" id="GO:0016787">
    <property type="term" value="F:hydrolase activity"/>
    <property type="evidence" value="ECO:0007669"/>
    <property type="project" value="UniProtKB-KW"/>
</dbReference>
<feature type="compositionally biased region" description="Basic residues" evidence="1">
    <location>
        <begin position="149"/>
        <end position="163"/>
    </location>
</feature>
<feature type="compositionally biased region" description="Basic residues" evidence="1">
    <location>
        <begin position="249"/>
        <end position="266"/>
    </location>
</feature>
<protein>
    <submittedName>
        <fullName evidence="2">Fumarylacetoacetate hydrolase family protein</fullName>
    </submittedName>
</protein>
<sequence>AAGDLQARGQAGAAGRRAAGRRGGGGPRRHRSVAGRRHARPGRGRARHAGARPRRRQDRPGGGGRDAVRPRPAPAQERLLRRQELPRAREGVRRLRLRRFHQGGGAGSAGGVQQAGDQRHRPRRAHSRRPRSDRLGGLRGRAGGGDRPRRARHPQGGRAFARVRLHDRQRRDRAHPPAPPPAMDPGQGLGRLLPDGPGHPHRRRGARSRGAAPDNPRQRREAAGRAGVRPHLRHPDPDRDDQRRDHPGARRHHRHRHAGRGRHRLRPAALPPIGRRGADRGGAHRRAGEPGRM</sequence>
<evidence type="ECO:0000256" key="1">
    <source>
        <dbReference type="SAM" id="MobiDB-lite"/>
    </source>
</evidence>
<feature type="compositionally biased region" description="Basic residues" evidence="1">
    <location>
        <begin position="27"/>
        <end position="57"/>
    </location>
</feature>
<evidence type="ECO:0000313" key="2">
    <source>
        <dbReference type="EMBL" id="CAA9272307.1"/>
    </source>
</evidence>
<feature type="compositionally biased region" description="Basic and acidic residues" evidence="1">
    <location>
        <begin position="78"/>
        <end position="93"/>
    </location>
</feature>
<dbReference type="EMBL" id="CADCTL010000228">
    <property type="protein sequence ID" value="CAA9272307.1"/>
    <property type="molecule type" value="Genomic_DNA"/>
</dbReference>
<feature type="compositionally biased region" description="Basic residues" evidence="1">
    <location>
        <begin position="120"/>
        <end position="129"/>
    </location>
</feature>
<feature type="non-terminal residue" evidence="2">
    <location>
        <position position="293"/>
    </location>
</feature>
<feature type="compositionally biased region" description="Basic and acidic residues" evidence="1">
    <location>
        <begin position="233"/>
        <end position="248"/>
    </location>
</feature>
<keyword evidence="2" id="KW-0378">Hydrolase</keyword>
<gene>
    <name evidence="2" type="ORF">AVDCRST_MAG04-3160</name>
</gene>
<name>A0A6J4J9U1_9PROT</name>
<reference evidence="2" key="1">
    <citation type="submission" date="2020-02" db="EMBL/GenBank/DDBJ databases">
        <authorList>
            <person name="Meier V. D."/>
        </authorList>
    </citation>
    <scope>NUCLEOTIDE SEQUENCE</scope>
    <source>
        <strain evidence="2">AVDCRST_MAG04</strain>
    </source>
</reference>
<dbReference type="AlphaFoldDB" id="A0A6J4J9U1"/>
<feature type="region of interest" description="Disordered" evidence="1">
    <location>
        <begin position="1"/>
        <end position="293"/>
    </location>
</feature>
<feature type="non-terminal residue" evidence="2">
    <location>
        <position position="1"/>
    </location>
</feature>